<feature type="compositionally biased region" description="Polar residues" evidence="3">
    <location>
        <begin position="273"/>
        <end position="298"/>
    </location>
</feature>
<dbReference type="InterPro" id="IPR000618">
    <property type="entry name" value="Insect_cuticle"/>
</dbReference>
<dbReference type="Proteomes" id="UP000677054">
    <property type="component" value="Unassembled WGS sequence"/>
</dbReference>
<evidence type="ECO:0000313" key="4">
    <source>
        <dbReference type="EMBL" id="CAD7244728.1"/>
    </source>
</evidence>
<dbReference type="AlphaFoldDB" id="A0A7R9A204"/>
<dbReference type="OrthoDB" id="6375301at2759"/>
<dbReference type="PANTHER" id="PTHR10380">
    <property type="entry name" value="CUTICLE PROTEIN"/>
    <property type="match status" value="1"/>
</dbReference>
<dbReference type="Pfam" id="PF00379">
    <property type="entry name" value="Chitin_bind_4"/>
    <property type="match status" value="2"/>
</dbReference>
<dbReference type="PANTHER" id="PTHR10380:SF173">
    <property type="entry name" value="CUTICULAR PROTEIN 47EF, ISOFORM C-RELATED"/>
    <property type="match status" value="1"/>
</dbReference>
<accession>A0A7R9A204</accession>
<dbReference type="InterPro" id="IPR050468">
    <property type="entry name" value="Cuticle_Struct_Prot"/>
</dbReference>
<gene>
    <name evidence="4" type="ORF">DSTB1V02_LOCUS4615</name>
</gene>
<keyword evidence="1 2" id="KW-0193">Cuticle</keyword>
<proteinExistence type="predicted"/>
<feature type="compositionally biased region" description="Polar residues" evidence="3">
    <location>
        <begin position="75"/>
        <end position="103"/>
    </location>
</feature>
<evidence type="ECO:0000313" key="5">
    <source>
        <dbReference type="Proteomes" id="UP000677054"/>
    </source>
</evidence>
<feature type="compositionally biased region" description="Polar residues" evidence="3">
    <location>
        <begin position="18"/>
        <end position="30"/>
    </location>
</feature>
<feature type="compositionally biased region" description="Basic and acidic residues" evidence="3">
    <location>
        <begin position="7"/>
        <end position="17"/>
    </location>
</feature>
<feature type="compositionally biased region" description="Low complexity" evidence="3">
    <location>
        <begin position="128"/>
        <end position="150"/>
    </location>
</feature>
<evidence type="ECO:0000256" key="2">
    <source>
        <dbReference type="PROSITE-ProRule" id="PRU00497"/>
    </source>
</evidence>
<evidence type="ECO:0000256" key="3">
    <source>
        <dbReference type="SAM" id="MobiDB-lite"/>
    </source>
</evidence>
<sequence>MTVKTQGEGRKEGEGERSSPNGPKPSTYNGQPQSRPRQQRRERPSQPYSRGKQGRAEKSSGNPFPQDLSWRHGSQPITYSSGDSALLSQEPQRSYGGPQTSFMSDPWANLQTHPMMYAYEVNFGPHDQSQQQFQQPVQQRQQYESQPQQQHGGHQRESKSQSGYQPQPQRLDHPGQPMVEMNRAYSFSYEAPDHDREEKSDSDGNVNGRYSFVAPDGVRREVKYQAGAGKGFLAQGDHIPQMLASMGIQPLNPFMMFQPEQGQGAWPPHPQQWPKTQQFYPQPRPTVQQPYSKSWPTVQQPYPQQQSISQQPYPQPLPTVQQSRPQKLSAVHKPYPQERPGAKPQASYPQEPNRYFQLNRDMSYRFGYDTGEGHRRQEERSGDGKVTGSFSYPLPDGSQRKYDYVATEDGGFMIVNAEGDPYFPLMMLAGD</sequence>
<dbReference type="PROSITE" id="PS00233">
    <property type="entry name" value="CHIT_BIND_RR_1"/>
    <property type="match status" value="1"/>
</dbReference>
<feature type="compositionally biased region" description="Basic and acidic residues" evidence="3">
    <location>
        <begin position="371"/>
        <end position="383"/>
    </location>
</feature>
<protein>
    <submittedName>
        <fullName evidence="4">Uncharacterized protein</fullName>
    </submittedName>
</protein>
<feature type="compositionally biased region" description="Low complexity" evidence="3">
    <location>
        <begin position="299"/>
        <end position="312"/>
    </location>
</feature>
<feature type="region of interest" description="Disordered" evidence="3">
    <location>
        <begin position="119"/>
        <end position="176"/>
    </location>
</feature>
<dbReference type="PROSITE" id="PS51155">
    <property type="entry name" value="CHIT_BIND_RR_2"/>
    <property type="match status" value="2"/>
</dbReference>
<dbReference type="GO" id="GO:0008010">
    <property type="term" value="F:structural constituent of chitin-based larval cuticle"/>
    <property type="evidence" value="ECO:0007669"/>
    <property type="project" value="TreeGrafter"/>
</dbReference>
<dbReference type="InterPro" id="IPR031311">
    <property type="entry name" value="CHIT_BIND_RR_consensus"/>
</dbReference>
<feature type="region of interest" description="Disordered" evidence="3">
    <location>
        <begin position="1"/>
        <end position="107"/>
    </location>
</feature>
<dbReference type="EMBL" id="CAJPEV010000699">
    <property type="protein sequence ID" value="CAG0887711.1"/>
    <property type="molecule type" value="Genomic_DNA"/>
</dbReference>
<feature type="region of interest" description="Disordered" evidence="3">
    <location>
        <begin position="262"/>
        <end position="350"/>
    </location>
</feature>
<evidence type="ECO:0000256" key="1">
    <source>
        <dbReference type="ARBA" id="ARBA00022460"/>
    </source>
</evidence>
<organism evidence="4">
    <name type="scientific">Darwinula stevensoni</name>
    <dbReference type="NCBI Taxonomy" id="69355"/>
    <lineage>
        <taxon>Eukaryota</taxon>
        <taxon>Metazoa</taxon>
        <taxon>Ecdysozoa</taxon>
        <taxon>Arthropoda</taxon>
        <taxon>Crustacea</taxon>
        <taxon>Oligostraca</taxon>
        <taxon>Ostracoda</taxon>
        <taxon>Podocopa</taxon>
        <taxon>Podocopida</taxon>
        <taxon>Darwinulocopina</taxon>
        <taxon>Darwinuloidea</taxon>
        <taxon>Darwinulidae</taxon>
        <taxon>Darwinula</taxon>
    </lineage>
</organism>
<dbReference type="GO" id="GO:0062129">
    <property type="term" value="C:chitin-based extracellular matrix"/>
    <property type="evidence" value="ECO:0007669"/>
    <property type="project" value="TreeGrafter"/>
</dbReference>
<name>A0A7R9A204_9CRUS</name>
<dbReference type="EMBL" id="LR900216">
    <property type="protein sequence ID" value="CAD7244728.1"/>
    <property type="molecule type" value="Genomic_DNA"/>
</dbReference>
<keyword evidence="5" id="KW-1185">Reference proteome</keyword>
<feature type="compositionally biased region" description="Basic and acidic residues" evidence="3">
    <location>
        <begin position="191"/>
        <end position="202"/>
    </location>
</feature>
<reference evidence="4" key="1">
    <citation type="submission" date="2020-11" db="EMBL/GenBank/DDBJ databases">
        <authorList>
            <person name="Tran Van P."/>
        </authorList>
    </citation>
    <scope>NUCLEOTIDE SEQUENCE</scope>
</reference>
<feature type="region of interest" description="Disordered" evidence="3">
    <location>
        <begin position="191"/>
        <end position="211"/>
    </location>
</feature>
<feature type="region of interest" description="Disordered" evidence="3">
    <location>
        <begin position="369"/>
        <end position="399"/>
    </location>
</feature>